<dbReference type="Gene3D" id="3.90.226.10">
    <property type="entry name" value="2-enoyl-CoA Hydratase, Chain A, domain 1"/>
    <property type="match status" value="1"/>
</dbReference>
<protein>
    <submittedName>
        <fullName evidence="1">Uncharacterized protein</fullName>
    </submittedName>
</protein>
<dbReference type="Pfam" id="PF00574">
    <property type="entry name" value="CLP_protease"/>
    <property type="match status" value="1"/>
</dbReference>
<feature type="non-terminal residue" evidence="1">
    <location>
        <position position="109"/>
    </location>
</feature>
<organism evidence="1">
    <name type="scientific">marine sediment metagenome</name>
    <dbReference type="NCBI Taxonomy" id="412755"/>
    <lineage>
        <taxon>unclassified sequences</taxon>
        <taxon>metagenomes</taxon>
        <taxon>ecological metagenomes</taxon>
    </lineage>
</organism>
<dbReference type="InterPro" id="IPR023562">
    <property type="entry name" value="ClpP/TepA"/>
</dbReference>
<name>A0A0F8X3X9_9ZZZZ</name>
<accession>A0A0F8X3X9</accession>
<gene>
    <name evidence="1" type="ORF">LCGC14_3073100</name>
</gene>
<dbReference type="SUPFAM" id="SSF52096">
    <property type="entry name" value="ClpP/crotonase"/>
    <property type="match status" value="1"/>
</dbReference>
<evidence type="ECO:0000313" key="1">
    <source>
        <dbReference type="EMBL" id="KKK55585.1"/>
    </source>
</evidence>
<dbReference type="InterPro" id="IPR029045">
    <property type="entry name" value="ClpP/crotonase-like_dom_sf"/>
</dbReference>
<proteinExistence type="predicted"/>
<comment type="caution">
    <text evidence="1">The sequence shown here is derived from an EMBL/GenBank/DDBJ whole genome shotgun (WGS) entry which is preliminary data.</text>
</comment>
<dbReference type="EMBL" id="LAZR01065418">
    <property type="protein sequence ID" value="KKK55585.1"/>
    <property type="molecule type" value="Genomic_DNA"/>
</dbReference>
<sequence length="109" mass="11893">MKKQRSNHSWTLPVEADLNFCDLIEAKMFNSRVISINGEIEECGAGLMTNQLQVLAECNDEITLLITSNGGAVDAGGAIIRAIRYAQEKGCRIIGEVRGYTMSMATIVL</sequence>
<dbReference type="AlphaFoldDB" id="A0A0F8X3X9"/>
<reference evidence="1" key="1">
    <citation type="journal article" date="2015" name="Nature">
        <title>Complex archaea that bridge the gap between prokaryotes and eukaryotes.</title>
        <authorList>
            <person name="Spang A."/>
            <person name="Saw J.H."/>
            <person name="Jorgensen S.L."/>
            <person name="Zaremba-Niedzwiedzka K."/>
            <person name="Martijn J."/>
            <person name="Lind A.E."/>
            <person name="van Eijk R."/>
            <person name="Schleper C."/>
            <person name="Guy L."/>
            <person name="Ettema T.J."/>
        </authorList>
    </citation>
    <scope>NUCLEOTIDE SEQUENCE</scope>
</reference>